<dbReference type="Gene3D" id="1.10.10.10">
    <property type="entry name" value="Winged helix-like DNA-binding domain superfamily/Winged helix DNA-binding domain"/>
    <property type="match status" value="1"/>
</dbReference>
<dbReference type="RefSeq" id="WP_145771106.1">
    <property type="nucleotide sequence ID" value="NZ_LR778301.1"/>
</dbReference>
<evidence type="ECO:0008006" key="3">
    <source>
        <dbReference type="Google" id="ProtNLM"/>
    </source>
</evidence>
<dbReference type="AlphaFoldDB" id="A0A6S6Y313"/>
<dbReference type="EMBL" id="LR778301">
    <property type="protein sequence ID" value="CAB1369743.1"/>
    <property type="molecule type" value="Genomic_DNA"/>
</dbReference>
<evidence type="ECO:0000313" key="1">
    <source>
        <dbReference type="EMBL" id="CAB1369743.1"/>
    </source>
</evidence>
<dbReference type="Proteomes" id="UP000515733">
    <property type="component" value="Chromosome"/>
</dbReference>
<dbReference type="KEGG" id="doe:DENOEST_2578"/>
<name>A0A6S6Y313_9PROT</name>
<sequence length="190" mass="21513">MPRTPPHPRSPSVSLGYLAAQTVNTETDRMILSTFAGSFTQEILRRAYRMFDGDLTLFLVFGEIAQYNVARAMRSLNIQEIAASALNRNDVLRALQEEQVAPCNALSISEATGIPRETVRRKVKELQKRQMLYREGPRKLTLTPHAIEHFYNAGLDVMQDFHETARIIRILQEALNRRDGSVTSGVGTRR</sequence>
<keyword evidence="2" id="KW-1185">Reference proteome</keyword>
<reference evidence="1 2" key="1">
    <citation type="submission" date="2020-03" db="EMBL/GenBank/DDBJ databases">
        <authorList>
            <consortium name="Genoscope - CEA"/>
            <person name="William W."/>
        </authorList>
    </citation>
    <scope>NUCLEOTIDE SEQUENCE [LARGE SCALE GENOMIC DNA]</scope>
    <source>
        <strain evidence="2">DSM 16959</strain>
    </source>
</reference>
<proteinExistence type="predicted"/>
<dbReference type="InterPro" id="IPR036390">
    <property type="entry name" value="WH_DNA-bd_sf"/>
</dbReference>
<evidence type="ECO:0000313" key="2">
    <source>
        <dbReference type="Proteomes" id="UP000515733"/>
    </source>
</evidence>
<organism evidence="1 2">
    <name type="scientific">Denitratisoma oestradiolicum</name>
    <dbReference type="NCBI Taxonomy" id="311182"/>
    <lineage>
        <taxon>Bacteria</taxon>
        <taxon>Pseudomonadati</taxon>
        <taxon>Pseudomonadota</taxon>
        <taxon>Betaproteobacteria</taxon>
        <taxon>Nitrosomonadales</taxon>
        <taxon>Sterolibacteriaceae</taxon>
        <taxon>Denitratisoma</taxon>
    </lineage>
</organism>
<dbReference type="SUPFAM" id="SSF46785">
    <property type="entry name" value="Winged helix' DNA-binding domain"/>
    <property type="match status" value="1"/>
</dbReference>
<accession>A0A6S6Y313</accession>
<protein>
    <recommendedName>
        <fullName evidence="3">HTH iclR-type domain-containing protein</fullName>
    </recommendedName>
</protein>
<dbReference type="InterPro" id="IPR036388">
    <property type="entry name" value="WH-like_DNA-bd_sf"/>
</dbReference>
<gene>
    <name evidence="1" type="ORF">DENOEST_2578</name>
</gene>
<dbReference type="OrthoDB" id="6117444at2"/>